<feature type="transmembrane region" description="Helical" evidence="7">
    <location>
        <begin position="66"/>
        <end position="84"/>
    </location>
</feature>
<feature type="domain" description="Amino acid transporter transmembrane" evidence="8">
    <location>
        <begin position="65"/>
        <end position="456"/>
    </location>
</feature>
<feature type="transmembrane region" description="Helical" evidence="7">
    <location>
        <begin position="287"/>
        <end position="309"/>
    </location>
</feature>
<feature type="compositionally biased region" description="Basic and acidic residues" evidence="6">
    <location>
        <begin position="1"/>
        <end position="10"/>
    </location>
</feature>
<feature type="region of interest" description="Disordered" evidence="6">
    <location>
        <begin position="1"/>
        <end position="21"/>
    </location>
</feature>
<dbReference type="PANTHER" id="PTHR22950:SF8">
    <property type="entry name" value="AMINO ACID TRANSPORTER (EUROFUNG)"/>
    <property type="match status" value="1"/>
</dbReference>
<reference evidence="9" key="2">
    <citation type="journal article" date="2023" name="IMA Fungus">
        <title>Comparative genomic study of the Penicillium genus elucidates a diverse pangenome and 15 lateral gene transfer events.</title>
        <authorList>
            <person name="Petersen C."/>
            <person name="Sorensen T."/>
            <person name="Nielsen M.R."/>
            <person name="Sondergaard T.E."/>
            <person name="Sorensen J.L."/>
            <person name="Fitzpatrick D.A."/>
            <person name="Frisvad J.C."/>
            <person name="Nielsen K.L."/>
        </authorList>
    </citation>
    <scope>NUCLEOTIDE SEQUENCE</scope>
    <source>
        <strain evidence="9">IBT 35673</strain>
    </source>
</reference>
<dbReference type="EMBL" id="JAPZBQ010000003">
    <property type="protein sequence ID" value="KAJ5339805.1"/>
    <property type="molecule type" value="Genomic_DNA"/>
</dbReference>
<feature type="transmembrane region" description="Helical" evidence="7">
    <location>
        <begin position="176"/>
        <end position="194"/>
    </location>
</feature>
<feature type="transmembrane region" description="Helical" evidence="7">
    <location>
        <begin position="251"/>
        <end position="275"/>
    </location>
</feature>
<evidence type="ECO:0000313" key="9">
    <source>
        <dbReference type="EMBL" id="KAJ5339805.1"/>
    </source>
</evidence>
<reference evidence="9" key="1">
    <citation type="submission" date="2022-12" db="EMBL/GenBank/DDBJ databases">
        <authorList>
            <person name="Petersen C."/>
        </authorList>
    </citation>
    <scope>NUCLEOTIDE SEQUENCE</scope>
    <source>
        <strain evidence="9">IBT 35673</strain>
    </source>
</reference>
<sequence length="473" mass="50942">MEIEHTESRTRPASAGQHHEFDDEGISACHAPSKLPTKDESLSAGSVAELEDQRVIRGNENFQRLGWKRLTIVLFVEAIALGSLSLPKAFATLGMVGGVVSSLGIGIVATYASYEVGAVKVKYPHVEHYGDIGRLILGEWGFWIITVVFILSIALTVGSHTLTGIIALTNITQSDVCAVIFGFVSTIILLLLAIPPTFADIAILGYIDLASILIAIGITIIATGVRSAQAQANTDLPSSDWSAWPKEGTDFASGMVAINNIVFAYTFAPALPSFMSEMHTPKDYTKAVYSLGLIEMVLYTLIGSLVYAFVGQDVKSPALLSAGPLLSRIAFGVALPVIFISGSINTSVIARYIHGHVYRSSVVRYVNTRMGWITWIALVSSLTFLAWIVAEVIPVFSTILSISAALFSSALCFYIPAIMWFVLTREGKWYDNIPRALCNVFVFIFGMGILGCGMYANVVHLVSSDASPIIAAC</sequence>
<evidence type="ECO:0000256" key="2">
    <source>
        <dbReference type="ARBA" id="ARBA00008066"/>
    </source>
</evidence>
<dbReference type="InterPro" id="IPR013057">
    <property type="entry name" value="AA_transpt_TM"/>
</dbReference>
<gene>
    <name evidence="9" type="ORF">N7452_006533</name>
</gene>
<dbReference type="GO" id="GO:0015179">
    <property type="term" value="F:L-amino acid transmembrane transporter activity"/>
    <property type="evidence" value="ECO:0007669"/>
    <property type="project" value="TreeGrafter"/>
</dbReference>
<protein>
    <recommendedName>
        <fullName evidence="8">Amino acid transporter transmembrane domain-containing protein</fullName>
    </recommendedName>
</protein>
<keyword evidence="5 7" id="KW-0472">Membrane</keyword>
<evidence type="ECO:0000256" key="3">
    <source>
        <dbReference type="ARBA" id="ARBA00022692"/>
    </source>
</evidence>
<feature type="transmembrane region" description="Helical" evidence="7">
    <location>
        <begin position="329"/>
        <end position="350"/>
    </location>
</feature>
<evidence type="ECO:0000256" key="7">
    <source>
        <dbReference type="SAM" id="Phobius"/>
    </source>
</evidence>
<feature type="transmembrane region" description="Helical" evidence="7">
    <location>
        <begin position="396"/>
        <end position="424"/>
    </location>
</feature>
<keyword evidence="3 7" id="KW-0812">Transmembrane</keyword>
<organism evidence="9 10">
    <name type="scientific">Penicillium brevicompactum</name>
    <dbReference type="NCBI Taxonomy" id="5074"/>
    <lineage>
        <taxon>Eukaryota</taxon>
        <taxon>Fungi</taxon>
        <taxon>Dikarya</taxon>
        <taxon>Ascomycota</taxon>
        <taxon>Pezizomycotina</taxon>
        <taxon>Eurotiomycetes</taxon>
        <taxon>Eurotiomycetidae</taxon>
        <taxon>Eurotiales</taxon>
        <taxon>Aspergillaceae</taxon>
        <taxon>Penicillium</taxon>
    </lineage>
</organism>
<evidence type="ECO:0000259" key="8">
    <source>
        <dbReference type="Pfam" id="PF01490"/>
    </source>
</evidence>
<dbReference type="Proteomes" id="UP001147695">
    <property type="component" value="Unassembled WGS sequence"/>
</dbReference>
<evidence type="ECO:0000313" key="10">
    <source>
        <dbReference type="Proteomes" id="UP001147695"/>
    </source>
</evidence>
<feature type="transmembrane region" description="Helical" evidence="7">
    <location>
        <begin position="135"/>
        <end position="156"/>
    </location>
</feature>
<evidence type="ECO:0000256" key="1">
    <source>
        <dbReference type="ARBA" id="ARBA00004141"/>
    </source>
</evidence>
<feature type="transmembrane region" description="Helical" evidence="7">
    <location>
        <begin position="436"/>
        <end position="456"/>
    </location>
</feature>
<keyword evidence="4 7" id="KW-1133">Transmembrane helix</keyword>
<dbReference type="PANTHER" id="PTHR22950">
    <property type="entry name" value="AMINO ACID TRANSPORTER"/>
    <property type="match status" value="1"/>
</dbReference>
<dbReference type="AlphaFoldDB" id="A0A9W9QM30"/>
<name>A0A9W9QM30_PENBR</name>
<dbReference type="GO" id="GO:0016020">
    <property type="term" value="C:membrane"/>
    <property type="evidence" value="ECO:0007669"/>
    <property type="project" value="UniProtKB-SubCell"/>
</dbReference>
<evidence type="ECO:0000256" key="4">
    <source>
        <dbReference type="ARBA" id="ARBA00022989"/>
    </source>
</evidence>
<comment type="similarity">
    <text evidence="2">Belongs to the amino acid/polyamine transporter 2 family.</text>
</comment>
<feature type="transmembrane region" description="Helical" evidence="7">
    <location>
        <begin position="201"/>
        <end position="225"/>
    </location>
</feature>
<accession>A0A9W9QM30</accession>
<evidence type="ECO:0000256" key="5">
    <source>
        <dbReference type="ARBA" id="ARBA00023136"/>
    </source>
</evidence>
<feature type="transmembrane region" description="Helical" evidence="7">
    <location>
        <begin position="90"/>
        <end position="114"/>
    </location>
</feature>
<comment type="subcellular location">
    <subcellularLocation>
        <location evidence="1">Membrane</location>
        <topology evidence="1">Multi-pass membrane protein</topology>
    </subcellularLocation>
</comment>
<proteinExistence type="inferred from homology"/>
<dbReference type="Pfam" id="PF01490">
    <property type="entry name" value="Aa_trans"/>
    <property type="match status" value="1"/>
</dbReference>
<comment type="caution">
    <text evidence="9">The sequence shown here is derived from an EMBL/GenBank/DDBJ whole genome shotgun (WGS) entry which is preliminary data.</text>
</comment>
<feature type="transmembrane region" description="Helical" evidence="7">
    <location>
        <begin position="371"/>
        <end position="390"/>
    </location>
</feature>
<evidence type="ECO:0000256" key="6">
    <source>
        <dbReference type="SAM" id="MobiDB-lite"/>
    </source>
</evidence>